<reference evidence="2" key="1">
    <citation type="journal article" date="2023" name="Nat. Plants">
        <title>Single-cell RNA sequencing provides a high-resolution roadmap for understanding the multicellular compartmentation of specialized metabolism.</title>
        <authorList>
            <person name="Sun S."/>
            <person name="Shen X."/>
            <person name="Li Y."/>
            <person name="Li Y."/>
            <person name="Wang S."/>
            <person name="Li R."/>
            <person name="Zhang H."/>
            <person name="Shen G."/>
            <person name="Guo B."/>
            <person name="Wei J."/>
            <person name="Xu J."/>
            <person name="St-Pierre B."/>
            <person name="Chen S."/>
            <person name="Sun C."/>
        </authorList>
    </citation>
    <scope>NUCLEOTIDE SEQUENCE [LARGE SCALE GENOMIC DNA]</scope>
</reference>
<keyword evidence="2" id="KW-1185">Reference proteome</keyword>
<dbReference type="EMBL" id="CM044701">
    <property type="protein sequence ID" value="KAI5680761.1"/>
    <property type="molecule type" value="Genomic_DNA"/>
</dbReference>
<sequence>MRQFARAQHIPDACDTRLDLHRIQLRGNDHTYWATQHASYVEVWHQCRLHVRDGPALAVKVLSYPNDKYIRWYRGITQVYIENPANCDTRSVEYQPAWVDRRMMEVDDMASVVIREPPSSPLHIAVFVHGIYWQYVGLHSITTQYSTDISSTTVASPPPGACTRPRCLWS</sequence>
<comment type="caution">
    <text evidence="1">The sequence shown here is derived from an EMBL/GenBank/DDBJ whole genome shotgun (WGS) entry which is preliminary data.</text>
</comment>
<dbReference type="Proteomes" id="UP001060085">
    <property type="component" value="Linkage Group LG01"/>
</dbReference>
<accession>A0ACC0C749</accession>
<proteinExistence type="predicted"/>
<evidence type="ECO:0000313" key="2">
    <source>
        <dbReference type="Proteomes" id="UP001060085"/>
    </source>
</evidence>
<protein>
    <submittedName>
        <fullName evidence="1">Uncharacterized protein</fullName>
    </submittedName>
</protein>
<gene>
    <name evidence="1" type="ORF">M9H77_01988</name>
</gene>
<organism evidence="1 2">
    <name type="scientific">Catharanthus roseus</name>
    <name type="common">Madagascar periwinkle</name>
    <name type="synonym">Vinca rosea</name>
    <dbReference type="NCBI Taxonomy" id="4058"/>
    <lineage>
        <taxon>Eukaryota</taxon>
        <taxon>Viridiplantae</taxon>
        <taxon>Streptophyta</taxon>
        <taxon>Embryophyta</taxon>
        <taxon>Tracheophyta</taxon>
        <taxon>Spermatophyta</taxon>
        <taxon>Magnoliopsida</taxon>
        <taxon>eudicotyledons</taxon>
        <taxon>Gunneridae</taxon>
        <taxon>Pentapetalae</taxon>
        <taxon>asterids</taxon>
        <taxon>lamiids</taxon>
        <taxon>Gentianales</taxon>
        <taxon>Apocynaceae</taxon>
        <taxon>Rauvolfioideae</taxon>
        <taxon>Vinceae</taxon>
        <taxon>Catharanthinae</taxon>
        <taxon>Catharanthus</taxon>
    </lineage>
</organism>
<name>A0ACC0C749_CATRO</name>
<evidence type="ECO:0000313" key="1">
    <source>
        <dbReference type="EMBL" id="KAI5680761.1"/>
    </source>
</evidence>